<dbReference type="OrthoDB" id="285980at2"/>
<dbReference type="AlphaFoldDB" id="A0A5B1CBG7"/>
<reference evidence="2 3" key="1">
    <citation type="submission" date="2019-08" db="EMBL/GenBank/DDBJ databases">
        <title>Deep-cultivation of Planctomycetes and their phenomic and genomic characterization uncovers novel biology.</title>
        <authorList>
            <person name="Wiegand S."/>
            <person name="Jogler M."/>
            <person name="Boedeker C."/>
            <person name="Pinto D."/>
            <person name="Vollmers J."/>
            <person name="Rivas-Marin E."/>
            <person name="Kohn T."/>
            <person name="Peeters S.H."/>
            <person name="Heuer A."/>
            <person name="Rast P."/>
            <person name="Oberbeckmann S."/>
            <person name="Bunk B."/>
            <person name="Jeske O."/>
            <person name="Meyerdierks A."/>
            <person name="Storesund J.E."/>
            <person name="Kallscheuer N."/>
            <person name="Luecker S."/>
            <person name="Lage O.M."/>
            <person name="Pohl T."/>
            <person name="Merkel B.J."/>
            <person name="Hornburger P."/>
            <person name="Mueller R.-W."/>
            <person name="Bruemmer F."/>
            <person name="Labrenz M."/>
            <person name="Spormann A.M."/>
            <person name="Op Den Camp H."/>
            <person name="Overmann J."/>
            <person name="Amann R."/>
            <person name="Jetten M.S.M."/>
            <person name="Mascher T."/>
            <person name="Medema M.H."/>
            <person name="Devos D.P."/>
            <person name="Kaster A.-K."/>
            <person name="Ovreas L."/>
            <person name="Rohde M."/>
            <person name="Galperin M.Y."/>
            <person name="Jogler C."/>
        </authorList>
    </citation>
    <scope>NUCLEOTIDE SEQUENCE [LARGE SCALE GENOMIC DNA]</scope>
    <source>
        <strain evidence="2 3">LF1</strain>
    </source>
</reference>
<feature type="region of interest" description="Disordered" evidence="1">
    <location>
        <begin position="78"/>
        <end position="101"/>
    </location>
</feature>
<sequence precursor="true">MPISGLVVTFRSSVMEHSDTIKAIGDIPEIELGDAAGSKLAIMIDSATKRRDQQIWNTLQQLPGVTDLAVAMVAFDGELPIGSNPDDEKTNGKNDRTRDQS</sequence>
<name>A0A5B1CBG7_9BACT</name>
<dbReference type="Proteomes" id="UP000322699">
    <property type="component" value="Unassembled WGS sequence"/>
</dbReference>
<keyword evidence="3" id="KW-1185">Reference proteome</keyword>
<protein>
    <submittedName>
        <fullName evidence="2">Uncharacterized protein</fullName>
    </submittedName>
</protein>
<evidence type="ECO:0000313" key="3">
    <source>
        <dbReference type="Proteomes" id="UP000322699"/>
    </source>
</evidence>
<comment type="caution">
    <text evidence="2">The sequence shown here is derived from an EMBL/GenBank/DDBJ whole genome shotgun (WGS) entry which is preliminary data.</text>
</comment>
<dbReference type="EMBL" id="VRLW01000001">
    <property type="protein sequence ID" value="KAA1258447.1"/>
    <property type="molecule type" value="Genomic_DNA"/>
</dbReference>
<evidence type="ECO:0000256" key="1">
    <source>
        <dbReference type="SAM" id="MobiDB-lite"/>
    </source>
</evidence>
<evidence type="ECO:0000313" key="2">
    <source>
        <dbReference type="EMBL" id="KAA1258447.1"/>
    </source>
</evidence>
<organism evidence="2 3">
    <name type="scientific">Rubripirellula obstinata</name>
    <dbReference type="NCBI Taxonomy" id="406547"/>
    <lineage>
        <taxon>Bacteria</taxon>
        <taxon>Pseudomonadati</taxon>
        <taxon>Planctomycetota</taxon>
        <taxon>Planctomycetia</taxon>
        <taxon>Pirellulales</taxon>
        <taxon>Pirellulaceae</taxon>
        <taxon>Rubripirellula</taxon>
    </lineage>
</organism>
<accession>A0A5B1CBG7</accession>
<gene>
    <name evidence="2" type="ORF">LF1_09670</name>
</gene>
<proteinExistence type="predicted"/>
<feature type="compositionally biased region" description="Basic and acidic residues" evidence="1">
    <location>
        <begin position="86"/>
        <end position="101"/>
    </location>
</feature>